<evidence type="ECO:0000256" key="7">
    <source>
        <dbReference type="ARBA" id="ARBA00023136"/>
    </source>
</evidence>
<dbReference type="GO" id="GO:0004930">
    <property type="term" value="F:G protein-coupled receptor activity"/>
    <property type="evidence" value="ECO:0007669"/>
    <property type="project" value="UniProtKB-KW"/>
</dbReference>
<dbReference type="PROSITE" id="PS00237">
    <property type="entry name" value="G_PROTEIN_RECEP_F1_1"/>
    <property type="match status" value="1"/>
</dbReference>
<comment type="similarity">
    <text evidence="2 10">Belongs to the G-protein coupled receptor 1 family.</text>
</comment>
<evidence type="ECO:0000256" key="3">
    <source>
        <dbReference type="ARBA" id="ARBA00022475"/>
    </source>
</evidence>
<keyword evidence="7 11" id="KW-0472">Membrane</keyword>
<keyword evidence="6 10" id="KW-0297">G-protein coupled receptor</keyword>
<keyword evidence="4 10" id="KW-0812">Transmembrane</keyword>
<feature type="non-terminal residue" evidence="14">
    <location>
        <position position="490"/>
    </location>
</feature>
<gene>
    <name evidence="14" type="ORF">MNOR_LOCUS17824</name>
</gene>
<feature type="transmembrane region" description="Helical" evidence="11">
    <location>
        <begin position="448"/>
        <end position="468"/>
    </location>
</feature>
<evidence type="ECO:0000259" key="13">
    <source>
        <dbReference type="PROSITE" id="PS50262"/>
    </source>
</evidence>
<name>A0AAV2R1I0_MEGNR</name>
<keyword evidence="8 10" id="KW-0675">Receptor</keyword>
<evidence type="ECO:0000256" key="6">
    <source>
        <dbReference type="ARBA" id="ARBA00023040"/>
    </source>
</evidence>
<evidence type="ECO:0000256" key="11">
    <source>
        <dbReference type="SAM" id="Phobius"/>
    </source>
</evidence>
<evidence type="ECO:0000256" key="4">
    <source>
        <dbReference type="ARBA" id="ARBA00022692"/>
    </source>
</evidence>
<feature type="domain" description="G-protein coupled receptors family 1 profile" evidence="13">
    <location>
        <begin position="176"/>
        <end position="468"/>
    </location>
</feature>
<evidence type="ECO:0000256" key="9">
    <source>
        <dbReference type="ARBA" id="ARBA00023224"/>
    </source>
</evidence>
<feature type="signal peptide" evidence="12">
    <location>
        <begin position="1"/>
        <end position="19"/>
    </location>
</feature>
<dbReference type="CDD" id="cd00637">
    <property type="entry name" value="7tm_classA_rhodopsin-like"/>
    <property type="match status" value="1"/>
</dbReference>
<evidence type="ECO:0000256" key="5">
    <source>
        <dbReference type="ARBA" id="ARBA00022989"/>
    </source>
</evidence>
<keyword evidence="15" id="KW-1185">Reference proteome</keyword>
<feature type="transmembrane region" description="Helical" evidence="11">
    <location>
        <begin position="298"/>
        <end position="317"/>
    </location>
</feature>
<dbReference type="InterPro" id="IPR017452">
    <property type="entry name" value="GPCR_Rhodpsn_7TM"/>
</dbReference>
<proteinExistence type="inferred from homology"/>
<feature type="transmembrane region" description="Helical" evidence="11">
    <location>
        <begin position="406"/>
        <end position="428"/>
    </location>
</feature>
<keyword evidence="9 10" id="KW-0807">Transducer</keyword>
<dbReference type="SUPFAM" id="SSF81321">
    <property type="entry name" value="Family A G protein-coupled receptor-like"/>
    <property type="match status" value="1"/>
</dbReference>
<dbReference type="Pfam" id="PF00001">
    <property type="entry name" value="7tm_1"/>
    <property type="match status" value="1"/>
</dbReference>
<feature type="transmembrane region" description="Helical" evidence="11">
    <location>
        <begin position="259"/>
        <end position="277"/>
    </location>
</feature>
<evidence type="ECO:0000256" key="1">
    <source>
        <dbReference type="ARBA" id="ARBA00004651"/>
    </source>
</evidence>
<comment type="caution">
    <text evidence="14">The sequence shown here is derived from an EMBL/GenBank/DDBJ whole genome shotgun (WGS) entry which is preliminary data.</text>
</comment>
<evidence type="ECO:0000313" key="15">
    <source>
        <dbReference type="Proteomes" id="UP001497623"/>
    </source>
</evidence>
<dbReference type="Gene3D" id="1.20.1070.10">
    <property type="entry name" value="Rhodopsin 7-helix transmembrane proteins"/>
    <property type="match status" value="1"/>
</dbReference>
<comment type="subcellular location">
    <subcellularLocation>
        <location evidence="1">Cell membrane</location>
        <topology evidence="1">Multi-pass membrane protein</topology>
    </subcellularLocation>
</comment>
<protein>
    <recommendedName>
        <fullName evidence="13">G-protein coupled receptors family 1 profile domain-containing protein</fullName>
    </recommendedName>
</protein>
<accession>A0AAV2R1I0</accession>
<evidence type="ECO:0000313" key="14">
    <source>
        <dbReference type="EMBL" id="CAL4104662.1"/>
    </source>
</evidence>
<feature type="transmembrane region" description="Helical" evidence="11">
    <location>
        <begin position="351"/>
        <end position="374"/>
    </location>
</feature>
<dbReference type="PROSITE" id="PS51257">
    <property type="entry name" value="PROKAR_LIPOPROTEIN"/>
    <property type="match status" value="1"/>
</dbReference>
<evidence type="ECO:0000256" key="8">
    <source>
        <dbReference type="ARBA" id="ARBA00023170"/>
    </source>
</evidence>
<dbReference type="PANTHER" id="PTHR24249">
    <property type="entry name" value="HISTAMINE RECEPTOR-RELATED G-PROTEIN COUPLED RECEPTOR"/>
    <property type="match status" value="1"/>
</dbReference>
<dbReference type="GO" id="GO:0005886">
    <property type="term" value="C:plasma membrane"/>
    <property type="evidence" value="ECO:0007669"/>
    <property type="project" value="UniProtKB-SubCell"/>
</dbReference>
<dbReference type="PRINTS" id="PR00237">
    <property type="entry name" value="GPCRRHODOPSN"/>
</dbReference>
<evidence type="ECO:0000256" key="10">
    <source>
        <dbReference type="RuleBase" id="RU000688"/>
    </source>
</evidence>
<keyword evidence="3" id="KW-1003">Cell membrane</keyword>
<dbReference type="PANTHER" id="PTHR24249:SF421">
    <property type="entry name" value="G-PROTEIN COUPLED RECEPTORS FAMILY 1 PROFILE DOMAIN-CONTAINING PROTEIN"/>
    <property type="match status" value="1"/>
</dbReference>
<evidence type="ECO:0000256" key="2">
    <source>
        <dbReference type="ARBA" id="ARBA00010663"/>
    </source>
</evidence>
<sequence length="490" mass="55674">MLTMRNTCTLLLLAGACSALPEHLDWGALPEYPDWGLVDSGLQQQQQEGQIPVAPPCPSNQNCVPYFQCVDDYMKNNETELIKFILKSQEMCSRPDYPDAPAICCNIRAVPEPLSFVKMCPFQSNNISVAQWFKLEKYKVYNVNLSDIINCIEPVNNIDIFQLFLESLITLLSVAANTLTIVVIWEVSLSHPAQALRVAMAVFDLLQGLFGCGMAVWNHSYYLWCASKPERCVVQVNVISREDGELFILHCKLNVVLSLIYWSSISSSYFLLVFMTVDRYVAICFPLKYHLSISIRKTRIAIAINWMTNLFFLLVFFHCRANEIVWKAAYNPLTKTMNEFMIKKSLLNTNYAIHVILIIAIITCMVSLSVLILYQLKKASTRIKSLKEGMDETPGSTEDIDFNKTLVISMMVEVLSVLVLILASESIVMFSKNNKTSGKMGASKEFSLYIYFTQWFVLSSTFFNFLLYNLRIPAFRSKSLNIIKNGVKSC</sequence>
<dbReference type="AlphaFoldDB" id="A0AAV2R1I0"/>
<keyword evidence="5 11" id="KW-1133">Transmembrane helix</keyword>
<dbReference type="EMBL" id="CAXKWB010012456">
    <property type="protein sequence ID" value="CAL4104662.1"/>
    <property type="molecule type" value="Genomic_DNA"/>
</dbReference>
<organism evidence="14 15">
    <name type="scientific">Meganyctiphanes norvegica</name>
    <name type="common">Northern krill</name>
    <name type="synonym">Thysanopoda norvegica</name>
    <dbReference type="NCBI Taxonomy" id="48144"/>
    <lineage>
        <taxon>Eukaryota</taxon>
        <taxon>Metazoa</taxon>
        <taxon>Ecdysozoa</taxon>
        <taxon>Arthropoda</taxon>
        <taxon>Crustacea</taxon>
        <taxon>Multicrustacea</taxon>
        <taxon>Malacostraca</taxon>
        <taxon>Eumalacostraca</taxon>
        <taxon>Eucarida</taxon>
        <taxon>Euphausiacea</taxon>
        <taxon>Euphausiidae</taxon>
        <taxon>Meganyctiphanes</taxon>
    </lineage>
</organism>
<feature type="chain" id="PRO_5043752243" description="G-protein coupled receptors family 1 profile domain-containing protein" evidence="12">
    <location>
        <begin position="20"/>
        <end position="490"/>
    </location>
</feature>
<dbReference type="Proteomes" id="UP001497623">
    <property type="component" value="Unassembled WGS sequence"/>
</dbReference>
<feature type="transmembrane region" description="Helical" evidence="11">
    <location>
        <begin position="160"/>
        <end position="184"/>
    </location>
</feature>
<evidence type="ECO:0000256" key="12">
    <source>
        <dbReference type="SAM" id="SignalP"/>
    </source>
</evidence>
<keyword evidence="12" id="KW-0732">Signal</keyword>
<dbReference type="InterPro" id="IPR000276">
    <property type="entry name" value="GPCR_Rhodpsn"/>
</dbReference>
<reference evidence="14 15" key="1">
    <citation type="submission" date="2024-05" db="EMBL/GenBank/DDBJ databases">
        <authorList>
            <person name="Wallberg A."/>
        </authorList>
    </citation>
    <scope>NUCLEOTIDE SEQUENCE [LARGE SCALE GENOMIC DNA]</scope>
</reference>
<feature type="transmembrane region" description="Helical" evidence="11">
    <location>
        <begin position="196"/>
        <end position="217"/>
    </location>
</feature>
<dbReference type="PROSITE" id="PS50262">
    <property type="entry name" value="G_PROTEIN_RECEP_F1_2"/>
    <property type="match status" value="1"/>
</dbReference>
<dbReference type="InterPro" id="IPR050569">
    <property type="entry name" value="TAAR"/>
</dbReference>